<organism evidence="1 2">
    <name type="scientific">Actinoplanes sichuanensis</name>
    <dbReference type="NCBI Taxonomy" id="512349"/>
    <lineage>
        <taxon>Bacteria</taxon>
        <taxon>Bacillati</taxon>
        <taxon>Actinomycetota</taxon>
        <taxon>Actinomycetes</taxon>
        <taxon>Micromonosporales</taxon>
        <taxon>Micromonosporaceae</taxon>
        <taxon>Actinoplanes</taxon>
    </lineage>
</organism>
<dbReference type="EMBL" id="JBHTMK010000005">
    <property type="protein sequence ID" value="MFD1364538.1"/>
    <property type="molecule type" value="Genomic_DNA"/>
</dbReference>
<reference evidence="2" key="1">
    <citation type="journal article" date="2019" name="Int. J. Syst. Evol. Microbiol.">
        <title>The Global Catalogue of Microorganisms (GCM) 10K type strain sequencing project: providing services to taxonomists for standard genome sequencing and annotation.</title>
        <authorList>
            <consortium name="The Broad Institute Genomics Platform"/>
            <consortium name="The Broad Institute Genome Sequencing Center for Infectious Disease"/>
            <person name="Wu L."/>
            <person name="Ma J."/>
        </authorList>
    </citation>
    <scope>NUCLEOTIDE SEQUENCE [LARGE SCALE GENOMIC DNA]</scope>
    <source>
        <strain evidence="2">CCM 7526</strain>
    </source>
</reference>
<accession>A0ABW4A259</accession>
<sequence length="78" mass="8097">MSTTVTATFPAAAQVSALQQVHEYPAISLLLSTTPAAQLGHADTLRLDALATQAIDRVRAELQPAAAAPRRAPPARPA</sequence>
<proteinExistence type="predicted"/>
<name>A0ABW4A259_9ACTN</name>
<comment type="caution">
    <text evidence="1">The sequence shown here is derived from an EMBL/GenBank/DDBJ whole genome shotgun (WGS) entry which is preliminary data.</text>
</comment>
<keyword evidence="2" id="KW-1185">Reference proteome</keyword>
<protein>
    <submittedName>
        <fullName evidence="1">Uncharacterized protein</fullName>
    </submittedName>
</protein>
<dbReference type="Proteomes" id="UP001597183">
    <property type="component" value="Unassembled WGS sequence"/>
</dbReference>
<gene>
    <name evidence="1" type="ORF">ACFQ5G_04170</name>
</gene>
<evidence type="ECO:0000313" key="2">
    <source>
        <dbReference type="Proteomes" id="UP001597183"/>
    </source>
</evidence>
<dbReference type="RefSeq" id="WP_317791623.1">
    <property type="nucleotide sequence ID" value="NZ_AP028461.1"/>
</dbReference>
<evidence type="ECO:0000313" key="1">
    <source>
        <dbReference type="EMBL" id="MFD1364538.1"/>
    </source>
</evidence>